<dbReference type="GO" id="GO:0005739">
    <property type="term" value="C:mitochondrion"/>
    <property type="evidence" value="ECO:0007669"/>
    <property type="project" value="UniProtKB-SubCell"/>
</dbReference>
<dbReference type="GO" id="GO:0016884">
    <property type="term" value="F:carbon-nitrogen ligase activity, with glutamine as amido-N-donor"/>
    <property type="evidence" value="ECO:0007669"/>
    <property type="project" value="UniProtKB-UniRule"/>
</dbReference>
<dbReference type="PANTHER" id="PTHR28055">
    <property type="entry name" value="ALTERED INHERITANCE OF MITOCHONDRIA PROTEIN 41, MITOCHONDRIAL"/>
    <property type="match status" value="1"/>
</dbReference>
<dbReference type="EMBL" id="AZHC01000005">
    <property type="protein sequence ID" value="OAA47544.1"/>
    <property type="molecule type" value="Genomic_DNA"/>
</dbReference>
<dbReference type="InterPro" id="IPR003789">
    <property type="entry name" value="Asn/Gln_tRNA_amidoTrase-B-like"/>
</dbReference>
<accession>A0A167H6L6</accession>
<evidence type="ECO:0000256" key="1">
    <source>
        <dbReference type="RuleBase" id="RU365099"/>
    </source>
</evidence>
<comment type="similarity">
    <text evidence="1">Belongs to the AIM41 family.</text>
</comment>
<dbReference type="PANTHER" id="PTHR28055:SF1">
    <property type="entry name" value="ALTERED INHERITANCE OF MITOCHONDRIA PROTEIN 41, MITOCHONDRIAL"/>
    <property type="match status" value="1"/>
</dbReference>
<dbReference type="AlphaFoldDB" id="A0A167H6L6"/>
<comment type="caution">
    <text evidence="2">The sequence shown here is derived from an EMBL/GenBank/DDBJ whole genome shotgun (WGS) entry which is preliminary data.</text>
</comment>
<gene>
    <name evidence="1" type="primary">AIM41</name>
    <name evidence="2" type="ORF">NOR_02034</name>
</gene>
<dbReference type="Proteomes" id="UP000243498">
    <property type="component" value="Unassembled WGS sequence"/>
</dbReference>
<organism evidence="2 3">
    <name type="scientific">Metarhizium rileyi (strain RCEF 4871)</name>
    <name type="common">Nomuraea rileyi</name>
    <dbReference type="NCBI Taxonomy" id="1649241"/>
    <lineage>
        <taxon>Eukaryota</taxon>
        <taxon>Fungi</taxon>
        <taxon>Dikarya</taxon>
        <taxon>Ascomycota</taxon>
        <taxon>Pezizomycotina</taxon>
        <taxon>Sordariomycetes</taxon>
        <taxon>Hypocreomycetidae</taxon>
        <taxon>Hypocreales</taxon>
        <taxon>Clavicipitaceae</taxon>
        <taxon>Metarhizium</taxon>
    </lineage>
</organism>
<name>A0A167H6L6_METRR</name>
<dbReference type="InterPro" id="IPR019004">
    <property type="entry name" value="YqeY/Aim41"/>
</dbReference>
<dbReference type="Gene3D" id="1.10.10.410">
    <property type="match status" value="1"/>
</dbReference>
<dbReference type="InterPro" id="IPR042184">
    <property type="entry name" value="YqeY/Aim41_N"/>
</dbReference>
<dbReference type="STRING" id="1081105.A0A167H6L6"/>
<dbReference type="Pfam" id="PF09424">
    <property type="entry name" value="YqeY"/>
    <property type="match status" value="1"/>
</dbReference>
<dbReference type="Gene3D" id="1.10.1510.10">
    <property type="entry name" value="Uncharacterised protein YqeY/AIM41 PF09424, N-terminal domain"/>
    <property type="match status" value="1"/>
</dbReference>
<dbReference type="InterPro" id="IPR023168">
    <property type="entry name" value="GatB_Yqey_C_2"/>
</dbReference>
<evidence type="ECO:0000313" key="3">
    <source>
        <dbReference type="Proteomes" id="UP000243498"/>
    </source>
</evidence>
<keyword evidence="3" id="KW-1185">Reference proteome</keyword>
<sequence>MAPNRAMSLLSIVRRAQPARGPRIQTAPPAIMQRARQAYSTTADDTPPPLLQKLKGDLKSAMRAKDAPRLSVLRSIMAANLNASKTSSPVRTDVQLVALIRRIQKNAQDAAADAEVAGRDDLVEKETLQIRILDEYLAGSGVQTLGEVELRALIQEAVDASRHAGTATKALMGDVMKRLAGALEGKDVDKKAVASMVMELAR</sequence>
<dbReference type="OMA" id="RWNSTGP"/>
<reference evidence="2 3" key="1">
    <citation type="journal article" date="2016" name="Genome Biol. Evol.">
        <title>Divergent and convergent evolution of fungal pathogenicity.</title>
        <authorList>
            <person name="Shang Y."/>
            <person name="Xiao G."/>
            <person name="Zheng P."/>
            <person name="Cen K."/>
            <person name="Zhan S."/>
            <person name="Wang C."/>
        </authorList>
    </citation>
    <scope>NUCLEOTIDE SEQUENCE [LARGE SCALE GENOMIC DNA]</scope>
    <source>
        <strain evidence="2 3">RCEF 4871</strain>
    </source>
</reference>
<dbReference type="SUPFAM" id="SSF89095">
    <property type="entry name" value="GatB/YqeY motif"/>
    <property type="match status" value="1"/>
</dbReference>
<evidence type="ECO:0000313" key="2">
    <source>
        <dbReference type="EMBL" id="OAA47544.1"/>
    </source>
</evidence>
<keyword evidence="1" id="KW-0496">Mitochondrion</keyword>
<comment type="subcellular location">
    <subcellularLocation>
        <location evidence="1">Mitochondrion</location>
    </subcellularLocation>
</comment>
<proteinExistence type="inferred from homology"/>
<dbReference type="OrthoDB" id="538640at2759"/>
<protein>
    <recommendedName>
        <fullName evidence="1">Altered inheritance of mitochondria protein 41</fullName>
    </recommendedName>
</protein>